<sequence length="584" mass="65656">MPLPVAVLFSTLVVFVSLGRSFILLIFRQLCSPLRYLPGPPAPSFFMGNLEEMHNMENNDLIARWARTYGHTFVYRGFIGGCRLMTTDPVAVGHILGHAYDYPKPDFVRASLADMTAGYHGLVTVEGDDHKRQRKILTPAFSSTHIKSLTSIFWDKATELRDIWLAQVDDATDSAHHNNDVAGRDNSVTRTDVLLWLGRTTLDVIGLAGFDYAFNALKDDSNELAVAFSTIFSTARKFRVMTILQAWFPFLRRFRRNNVTTTQAQATMRRIGLELIDEKRRAADGELEKTMKNKLSEVNGERVRGRDLLSILSGSFVLSLTRYTKRPAVRSNLSTDASQQMSIEEVLCQISTFLAAGHETTSSALSWCLYALAQDCTGVQEKLRATLREVDDALTDAVVRCTYLDWVVRESLRLHAPVTTTMRVCMRDRDEIPLQEGEVLLDKNGNRRLSIPVKKWDIISVPIQAINKSNELWGDDASVFRPERWAAPPQEARAIPGLYSNILTFLNGNPLGGNRACIGYKFALMEIKIFLYVLLKDITFSIDPETIIEKRVNVVTRPFVKSEPHLGNQMPLNISRSSGSGSYP</sequence>
<evidence type="ECO:0000256" key="11">
    <source>
        <dbReference type="ARBA" id="ARBA00023033"/>
    </source>
</evidence>
<evidence type="ECO:0000256" key="9">
    <source>
        <dbReference type="ARBA" id="ARBA00023002"/>
    </source>
</evidence>
<evidence type="ECO:0000256" key="13">
    <source>
        <dbReference type="PIRSR" id="PIRSR602403-1"/>
    </source>
</evidence>
<keyword evidence="11" id="KW-0503">Monooxygenase</keyword>
<dbReference type="Pfam" id="PF00067">
    <property type="entry name" value="p450"/>
    <property type="match status" value="1"/>
</dbReference>
<keyword evidence="10 13" id="KW-0408">Iron</keyword>
<keyword evidence="12" id="KW-0472">Membrane</keyword>
<keyword evidence="7 13" id="KW-0479">Metal-binding</keyword>
<dbReference type="Gene3D" id="1.10.630.10">
    <property type="entry name" value="Cytochrome P450"/>
    <property type="match status" value="1"/>
</dbReference>
<evidence type="ECO:0000256" key="3">
    <source>
        <dbReference type="ARBA" id="ARBA00004721"/>
    </source>
</evidence>
<dbReference type="PRINTS" id="PR00465">
    <property type="entry name" value="EP450IV"/>
</dbReference>
<keyword evidence="6" id="KW-0812">Transmembrane</keyword>
<dbReference type="GO" id="GO:0016705">
    <property type="term" value="F:oxidoreductase activity, acting on paired donors, with incorporation or reduction of molecular oxygen"/>
    <property type="evidence" value="ECO:0007669"/>
    <property type="project" value="InterPro"/>
</dbReference>
<comment type="cofactor">
    <cofactor evidence="1 13">
        <name>heme</name>
        <dbReference type="ChEBI" id="CHEBI:30413"/>
    </cofactor>
</comment>
<dbReference type="GO" id="GO:0005506">
    <property type="term" value="F:iron ion binding"/>
    <property type="evidence" value="ECO:0007669"/>
    <property type="project" value="InterPro"/>
</dbReference>
<evidence type="ECO:0000256" key="5">
    <source>
        <dbReference type="ARBA" id="ARBA00022617"/>
    </source>
</evidence>
<keyword evidence="15" id="KW-1185">Reference proteome</keyword>
<keyword evidence="9" id="KW-0560">Oxidoreductase</keyword>
<evidence type="ECO:0000256" key="12">
    <source>
        <dbReference type="ARBA" id="ARBA00023136"/>
    </source>
</evidence>
<accession>A0A9P5TRB1</accession>
<name>A0A9P5TRB1_GYMJU</name>
<evidence type="ECO:0000313" key="14">
    <source>
        <dbReference type="EMBL" id="KAF8909014.1"/>
    </source>
</evidence>
<evidence type="ECO:0000256" key="8">
    <source>
        <dbReference type="ARBA" id="ARBA00022989"/>
    </source>
</evidence>
<feature type="binding site" description="axial binding residue" evidence="13">
    <location>
        <position position="517"/>
    </location>
    <ligand>
        <name>heme</name>
        <dbReference type="ChEBI" id="CHEBI:30413"/>
    </ligand>
    <ligandPart>
        <name>Fe</name>
        <dbReference type="ChEBI" id="CHEBI:18248"/>
    </ligandPart>
</feature>
<evidence type="ECO:0000256" key="10">
    <source>
        <dbReference type="ARBA" id="ARBA00023004"/>
    </source>
</evidence>
<proteinExistence type="inferred from homology"/>
<comment type="caution">
    <text evidence="14">The sequence shown here is derived from an EMBL/GenBank/DDBJ whole genome shotgun (WGS) entry which is preliminary data.</text>
</comment>
<dbReference type="PANTHER" id="PTHR24305">
    <property type="entry name" value="CYTOCHROME P450"/>
    <property type="match status" value="1"/>
</dbReference>
<keyword evidence="8" id="KW-1133">Transmembrane helix</keyword>
<evidence type="ECO:0000256" key="1">
    <source>
        <dbReference type="ARBA" id="ARBA00001971"/>
    </source>
</evidence>
<dbReference type="Proteomes" id="UP000724874">
    <property type="component" value="Unassembled WGS sequence"/>
</dbReference>
<dbReference type="PRINTS" id="PR00385">
    <property type="entry name" value="P450"/>
</dbReference>
<comment type="subcellular location">
    <subcellularLocation>
        <location evidence="2">Membrane</location>
    </subcellularLocation>
</comment>
<gene>
    <name evidence="14" type="ORF">CPB84DRAFT_1674090</name>
</gene>
<dbReference type="SUPFAM" id="SSF48264">
    <property type="entry name" value="Cytochrome P450"/>
    <property type="match status" value="1"/>
</dbReference>
<dbReference type="CDD" id="cd11069">
    <property type="entry name" value="CYP_FUM15-like"/>
    <property type="match status" value="1"/>
</dbReference>
<dbReference type="EMBL" id="JADNYJ010000010">
    <property type="protein sequence ID" value="KAF8909014.1"/>
    <property type="molecule type" value="Genomic_DNA"/>
</dbReference>
<protein>
    <submittedName>
        <fullName evidence="14">Cytochrome P450</fullName>
    </submittedName>
</protein>
<evidence type="ECO:0000256" key="2">
    <source>
        <dbReference type="ARBA" id="ARBA00004370"/>
    </source>
</evidence>
<keyword evidence="5 13" id="KW-0349">Heme</keyword>
<evidence type="ECO:0000313" key="15">
    <source>
        <dbReference type="Proteomes" id="UP000724874"/>
    </source>
</evidence>
<comment type="similarity">
    <text evidence="4">Belongs to the cytochrome P450 family.</text>
</comment>
<organism evidence="14 15">
    <name type="scientific">Gymnopilus junonius</name>
    <name type="common">Spectacular rustgill mushroom</name>
    <name type="synonym">Gymnopilus spectabilis subsp. junonius</name>
    <dbReference type="NCBI Taxonomy" id="109634"/>
    <lineage>
        <taxon>Eukaryota</taxon>
        <taxon>Fungi</taxon>
        <taxon>Dikarya</taxon>
        <taxon>Basidiomycota</taxon>
        <taxon>Agaricomycotina</taxon>
        <taxon>Agaricomycetes</taxon>
        <taxon>Agaricomycetidae</taxon>
        <taxon>Agaricales</taxon>
        <taxon>Agaricineae</taxon>
        <taxon>Hymenogastraceae</taxon>
        <taxon>Gymnopilus</taxon>
    </lineage>
</organism>
<dbReference type="AlphaFoldDB" id="A0A9P5TRB1"/>
<dbReference type="PANTHER" id="PTHR24305:SF166">
    <property type="entry name" value="CYTOCHROME P450 12A4, MITOCHONDRIAL-RELATED"/>
    <property type="match status" value="1"/>
</dbReference>
<dbReference type="GO" id="GO:0016020">
    <property type="term" value="C:membrane"/>
    <property type="evidence" value="ECO:0007669"/>
    <property type="project" value="UniProtKB-SubCell"/>
</dbReference>
<evidence type="ECO:0000256" key="4">
    <source>
        <dbReference type="ARBA" id="ARBA00010617"/>
    </source>
</evidence>
<dbReference type="InterPro" id="IPR001128">
    <property type="entry name" value="Cyt_P450"/>
</dbReference>
<reference evidence="14" key="1">
    <citation type="submission" date="2020-11" db="EMBL/GenBank/DDBJ databases">
        <authorList>
            <consortium name="DOE Joint Genome Institute"/>
            <person name="Ahrendt S."/>
            <person name="Riley R."/>
            <person name="Andreopoulos W."/>
            <person name="LaButti K."/>
            <person name="Pangilinan J."/>
            <person name="Ruiz-duenas F.J."/>
            <person name="Barrasa J.M."/>
            <person name="Sanchez-Garcia M."/>
            <person name="Camarero S."/>
            <person name="Miyauchi S."/>
            <person name="Serrano A."/>
            <person name="Linde D."/>
            <person name="Babiker R."/>
            <person name="Drula E."/>
            <person name="Ayuso-Fernandez I."/>
            <person name="Pacheco R."/>
            <person name="Padilla G."/>
            <person name="Ferreira P."/>
            <person name="Barriuso J."/>
            <person name="Kellner H."/>
            <person name="Castanera R."/>
            <person name="Alfaro M."/>
            <person name="Ramirez L."/>
            <person name="Pisabarro A.G."/>
            <person name="Kuo A."/>
            <person name="Tritt A."/>
            <person name="Lipzen A."/>
            <person name="He G."/>
            <person name="Yan M."/>
            <person name="Ng V."/>
            <person name="Cullen D."/>
            <person name="Martin F."/>
            <person name="Rosso M.-N."/>
            <person name="Henrissat B."/>
            <person name="Hibbett D."/>
            <person name="Martinez A.T."/>
            <person name="Grigoriev I.V."/>
        </authorList>
    </citation>
    <scope>NUCLEOTIDE SEQUENCE</scope>
    <source>
        <strain evidence="14">AH 44721</strain>
    </source>
</reference>
<dbReference type="GO" id="GO:0020037">
    <property type="term" value="F:heme binding"/>
    <property type="evidence" value="ECO:0007669"/>
    <property type="project" value="InterPro"/>
</dbReference>
<evidence type="ECO:0000256" key="6">
    <source>
        <dbReference type="ARBA" id="ARBA00022692"/>
    </source>
</evidence>
<dbReference type="OrthoDB" id="1470350at2759"/>
<dbReference type="GO" id="GO:0004497">
    <property type="term" value="F:monooxygenase activity"/>
    <property type="evidence" value="ECO:0007669"/>
    <property type="project" value="UniProtKB-KW"/>
</dbReference>
<evidence type="ECO:0000256" key="7">
    <source>
        <dbReference type="ARBA" id="ARBA00022723"/>
    </source>
</evidence>
<dbReference type="InterPro" id="IPR036396">
    <property type="entry name" value="Cyt_P450_sf"/>
</dbReference>
<dbReference type="InterPro" id="IPR002403">
    <property type="entry name" value="Cyt_P450_E_grp-IV"/>
</dbReference>
<dbReference type="InterPro" id="IPR050121">
    <property type="entry name" value="Cytochrome_P450_monoxygenase"/>
</dbReference>
<comment type="pathway">
    <text evidence="3">Secondary metabolite biosynthesis; terpenoid biosynthesis.</text>
</comment>